<dbReference type="GO" id="GO:1990904">
    <property type="term" value="C:ribonucleoprotein complex"/>
    <property type="evidence" value="ECO:0007669"/>
    <property type="project" value="UniProtKB-KW"/>
</dbReference>
<dbReference type="PROSITE" id="PS00701">
    <property type="entry name" value="RIBOSOMAL_L16_2"/>
    <property type="match status" value="1"/>
</dbReference>
<reference evidence="4" key="1">
    <citation type="submission" date="2018-01" db="EMBL/GenBank/DDBJ databases">
        <title>Mitochondrial genome sequences of Tetrahymena rostrata.</title>
        <authorList>
            <person name="Billman-Jacobe H."/>
            <person name="Young N."/>
        </authorList>
    </citation>
    <scope>NUCLEOTIDE SEQUENCE</scope>
    <source>
        <strain evidence="4">TRAUS</strain>
    </source>
</reference>
<dbReference type="InterPro" id="IPR016180">
    <property type="entry name" value="Ribosomal_uL16_dom"/>
</dbReference>
<dbReference type="Gene3D" id="3.90.1170.10">
    <property type="entry name" value="Ribosomal protein L10e/L16"/>
    <property type="match status" value="1"/>
</dbReference>
<keyword evidence="5" id="KW-0496">Mitochondrion</keyword>
<dbReference type="InterPro" id="IPR020798">
    <property type="entry name" value="Ribosomal_uL16_CS"/>
</dbReference>
<dbReference type="InterPro" id="IPR047873">
    <property type="entry name" value="Ribosomal_uL16"/>
</dbReference>
<dbReference type="GO" id="GO:0003735">
    <property type="term" value="F:structural constituent of ribosome"/>
    <property type="evidence" value="ECO:0007669"/>
    <property type="project" value="InterPro"/>
</dbReference>
<dbReference type="InterPro" id="IPR036920">
    <property type="entry name" value="Ribosomal_uL16_sf"/>
</dbReference>
<dbReference type="Pfam" id="PF00252">
    <property type="entry name" value="Ribosomal_L16"/>
    <property type="match status" value="1"/>
</dbReference>
<gene>
    <name evidence="5" type="primary">rpl16</name>
</gene>
<evidence type="ECO:0000256" key="1">
    <source>
        <dbReference type="ARBA" id="ARBA00008931"/>
    </source>
</evidence>
<accession>A0A650DE31</accession>
<protein>
    <submittedName>
        <fullName evidence="5">Ribosomal protein L16</fullName>
    </submittedName>
</protein>
<dbReference type="AlphaFoldDB" id="A0A650DE31"/>
<geneLocation type="mitochondrion" evidence="5"/>
<dbReference type="SUPFAM" id="SSF54686">
    <property type="entry name" value="Ribosomal protein L16p/L10e"/>
    <property type="match status" value="1"/>
</dbReference>
<dbReference type="GO" id="GO:0005840">
    <property type="term" value="C:ribosome"/>
    <property type="evidence" value="ECO:0007669"/>
    <property type="project" value="UniProtKB-KW"/>
</dbReference>
<evidence type="ECO:0000313" key="4">
    <source>
        <dbReference type="EMBL" id="QBI37893.1"/>
    </source>
</evidence>
<proteinExistence type="inferred from homology"/>
<name>A0A650DE31_TETRO</name>
<keyword evidence="2 5" id="KW-0689">Ribosomal protein</keyword>
<keyword evidence="3" id="KW-0687">Ribonucleoprotein</keyword>
<sequence>MYLNYIKKNVILRFKNLSNTKQVSFKRRGYRKTIKTIFHFGNSLISLYKNARFEAIYYELFRKFIKNIIKKKNAKHIKKNYWIFMRMNTPLTKKSKNSRMGKGKGTLYRWLVRLPRGYKVIEFKNTNHIRLNVLTKKWSKKIGLPLAFITKVNF</sequence>
<organism evidence="5">
    <name type="scientific">Tetrahymena rostrata</name>
    <dbReference type="NCBI Taxonomy" id="5909"/>
    <lineage>
        <taxon>Eukaryota</taxon>
        <taxon>Sar</taxon>
        <taxon>Alveolata</taxon>
        <taxon>Ciliophora</taxon>
        <taxon>Intramacronucleata</taxon>
        <taxon>Oligohymenophorea</taxon>
        <taxon>Hymenostomatida</taxon>
        <taxon>Tetrahymenina</taxon>
        <taxon>Tetrahymenidae</taxon>
        <taxon>Tetrahymena</taxon>
    </lineage>
</organism>
<dbReference type="EMBL" id="MN025427">
    <property type="protein sequence ID" value="QGS65270.1"/>
    <property type="molecule type" value="Genomic_DNA"/>
</dbReference>
<evidence type="ECO:0000313" key="5">
    <source>
        <dbReference type="EMBL" id="QGS65270.1"/>
    </source>
</evidence>
<dbReference type="GO" id="GO:0006412">
    <property type="term" value="P:translation"/>
    <property type="evidence" value="ECO:0007669"/>
    <property type="project" value="InterPro"/>
</dbReference>
<evidence type="ECO:0000256" key="2">
    <source>
        <dbReference type="ARBA" id="ARBA00022980"/>
    </source>
</evidence>
<evidence type="ECO:0000256" key="3">
    <source>
        <dbReference type="ARBA" id="ARBA00023274"/>
    </source>
</evidence>
<dbReference type="CDD" id="cd01433">
    <property type="entry name" value="Ribosomal_L16_L10e"/>
    <property type="match status" value="1"/>
</dbReference>
<comment type="similarity">
    <text evidence="1">Belongs to the universal ribosomal protein uL16 family.</text>
</comment>
<reference evidence="5" key="2">
    <citation type="submission" date="2019-06" db="EMBL/GenBank/DDBJ databases">
        <title>Mitochondrial genome of Tetrahymena rostrata TRAUS.</title>
        <authorList>
            <person name="Watt A.E."/>
            <person name="Billman-Jacobe H."/>
            <person name="Young N.D."/>
        </authorList>
    </citation>
    <scope>NUCLEOTIDE SEQUENCE</scope>
    <source>
        <strain evidence="5">TRAUS</strain>
    </source>
</reference>
<dbReference type="EMBL" id="MG744346">
    <property type="protein sequence ID" value="QBI37893.1"/>
    <property type="molecule type" value="Genomic_DNA"/>
</dbReference>